<evidence type="ECO:0000313" key="1">
    <source>
        <dbReference type="EMBL" id="SMC71434.1"/>
    </source>
</evidence>
<evidence type="ECO:0008006" key="3">
    <source>
        <dbReference type="Google" id="ProtNLM"/>
    </source>
</evidence>
<dbReference type="Proteomes" id="UP000192756">
    <property type="component" value="Unassembled WGS sequence"/>
</dbReference>
<organism evidence="1 2">
    <name type="scientific">Pedobacter africanus</name>
    <dbReference type="NCBI Taxonomy" id="151894"/>
    <lineage>
        <taxon>Bacteria</taxon>
        <taxon>Pseudomonadati</taxon>
        <taxon>Bacteroidota</taxon>
        <taxon>Sphingobacteriia</taxon>
        <taxon>Sphingobacteriales</taxon>
        <taxon>Sphingobacteriaceae</taxon>
        <taxon>Pedobacter</taxon>
    </lineage>
</organism>
<reference evidence="2" key="1">
    <citation type="submission" date="2017-04" db="EMBL/GenBank/DDBJ databases">
        <authorList>
            <person name="Varghese N."/>
            <person name="Submissions S."/>
        </authorList>
    </citation>
    <scope>NUCLEOTIDE SEQUENCE [LARGE SCALE GENOMIC DNA]</scope>
    <source>
        <strain evidence="2">DSM 12126</strain>
    </source>
</reference>
<dbReference type="STRING" id="151894.SAMN04488524_2302"/>
<keyword evidence="2" id="KW-1185">Reference proteome</keyword>
<accession>A0A1W2BF36</accession>
<sequence length="184" mass="21114">MGASGRDGRQFKVSRVSWKDMLRLLFGFLLILCIAVSCRRLPDVQGKGEAFLQGVWNQDSIANADKLLNYTQHKFRFTCDSFYVDLTTHSKVNYYSDSCFNGGVWKEYAKGVYEVRADSLFLVGTYTKANYKQKISGCYRIGQYIQTFYIRSAGQDQLKLESTSNQRDCTLALKERITCKPKEL</sequence>
<gene>
    <name evidence="1" type="ORF">SAMN04488524_2302</name>
</gene>
<protein>
    <recommendedName>
        <fullName evidence="3">Fumarate hydratase</fullName>
    </recommendedName>
</protein>
<name>A0A1W2BF36_9SPHI</name>
<dbReference type="AlphaFoldDB" id="A0A1W2BF36"/>
<proteinExistence type="predicted"/>
<dbReference type="EMBL" id="FWXT01000001">
    <property type="protein sequence ID" value="SMC71434.1"/>
    <property type="molecule type" value="Genomic_DNA"/>
</dbReference>
<evidence type="ECO:0000313" key="2">
    <source>
        <dbReference type="Proteomes" id="UP000192756"/>
    </source>
</evidence>